<protein>
    <submittedName>
        <fullName evidence="2">Helix-turn-helix transcriptional regulator</fullName>
    </submittedName>
</protein>
<name>A0ABV3DBP2_9ACTN</name>
<dbReference type="Pfam" id="PF13560">
    <property type="entry name" value="HTH_31"/>
    <property type="match status" value="1"/>
</dbReference>
<dbReference type="CDD" id="cd00093">
    <property type="entry name" value="HTH_XRE"/>
    <property type="match status" value="1"/>
</dbReference>
<dbReference type="InterPro" id="IPR010982">
    <property type="entry name" value="Lambda_DNA-bd_dom_sf"/>
</dbReference>
<dbReference type="SMART" id="SM00530">
    <property type="entry name" value="HTH_XRE"/>
    <property type="match status" value="1"/>
</dbReference>
<keyword evidence="3" id="KW-1185">Reference proteome</keyword>
<dbReference type="Proteomes" id="UP001551482">
    <property type="component" value="Unassembled WGS sequence"/>
</dbReference>
<dbReference type="Gene3D" id="1.10.260.40">
    <property type="entry name" value="lambda repressor-like DNA-binding domains"/>
    <property type="match status" value="1"/>
</dbReference>
<proteinExistence type="predicted"/>
<evidence type="ECO:0000313" key="3">
    <source>
        <dbReference type="Proteomes" id="UP001551482"/>
    </source>
</evidence>
<gene>
    <name evidence="2" type="ORF">AB0C36_06575</name>
</gene>
<accession>A0ABV3DBP2</accession>
<reference evidence="2 3" key="1">
    <citation type="submission" date="2024-06" db="EMBL/GenBank/DDBJ databases">
        <title>The Natural Products Discovery Center: Release of the First 8490 Sequenced Strains for Exploring Actinobacteria Biosynthetic Diversity.</title>
        <authorList>
            <person name="Kalkreuter E."/>
            <person name="Kautsar S.A."/>
            <person name="Yang D."/>
            <person name="Bader C.D."/>
            <person name="Teijaro C.N."/>
            <person name="Fluegel L."/>
            <person name="Davis C.M."/>
            <person name="Simpson J.R."/>
            <person name="Lauterbach L."/>
            <person name="Steele A.D."/>
            <person name="Gui C."/>
            <person name="Meng S."/>
            <person name="Li G."/>
            <person name="Viehrig K."/>
            <person name="Ye F."/>
            <person name="Su P."/>
            <person name="Kiefer A.F."/>
            <person name="Nichols A."/>
            <person name="Cepeda A.J."/>
            <person name="Yan W."/>
            <person name="Fan B."/>
            <person name="Jiang Y."/>
            <person name="Adhikari A."/>
            <person name="Zheng C.-J."/>
            <person name="Schuster L."/>
            <person name="Cowan T.M."/>
            <person name="Smanski M.J."/>
            <person name="Chevrette M.G."/>
            <person name="De Carvalho L.P.S."/>
            <person name="Shen B."/>
        </authorList>
    </citation>
    <scope>NUCLEOTIDE SEQUENCE [LARGE SCALE GENOMIC DNA]</scope>
    <source>
        <strain evidence="2 3">NPDC048946</strain>
    </source>
</reference>
<feature type="domain" description="HTH cro/C1-type" evidence="1">
    <location>
        <begin position="18"/>
        <end position="72"/>
    </location>
</feature>
<evidence type="ECO:0000313" key="2">
    <source>
        <dbReference type="EMBL" id="MEU8133158.1"/>
    </source>
</evidence>
<sequence>MPPKSTVSLRRRRLGTELRKLRDAKGLRLEDVAEHVGWNKAKLSRIELARVGLRRHDLHSLLDLYEADAATRAALDALVLDGTERRWWMRYADLISVAYQEFIAYEAEASHIQDVNFSIIPGLLQSPDYARAVITAGPFITDPDDVDGLVLVRGRRQAVLTDEAPVRLTAVVPEAALHQHVGGAAVLRGQLAHLLERAELPNVSLSVLPFAATGGAYVGGVTLFHFAQTGDPSMVFLEYQGGTTLLDTDREISRYQRLFDHVLRQTLSEDDSFRLIEQRRKTL</sequence>
<comment type="caution">
    <text evidence="2">The sequence shown here is derived from an EMBL/GenBank/DDBJ whole genome shotgun (WGS) entry which is preliminary data.</text>
</comment>
<dbReference type="SUPFAM" id="SSF47413">
    <property type="entry name" value="lambda repressor-like DNA-binding domains"/>
    <property type="match status" value="1"/>
</dbReference>
<dbReference type="InterPro" id="IPR043917">
    <property type="entry name" value="DUF5753"/>
</dbReference>
<evidence type="ECO:0000259" key="1">
    <source>
        <dbReference type="PROSITE" id="PS50943"/>
    </source>
</evidence>
<dbReference type="PROSITE" id="PS50943">
    <property type="entry name" value="HTH_CROC1"/>
    <property type="match status" value="1"/>
</dbReference>
<dbReference type="Pfam" id="PF19054">
    <property type="entry name" value="DUF5753"/>
    <property type="match status" value="1"/>
</dbReference>
<organism evidence="2 3">
    <name type="scientific">Streptodolium elevatio</name>
    <dbReference type="NCBI Taxonomy" id="3157996"/>
    <lineage>
        <taxon>Bacteria</taxon>
        <taxon>Bacillati</taxon>
        <taxon>Actinomycetota</taxon>
        <taxon>Actinomycetes</taxon>
        <taxon>Kitasatosporales</taxon>
        <taxon>Streptomycetaceae</taxon>
        <taxon>Streptodolium</taxon>
    </lineage>
</organism>
<dbReference type="InterPro" id="IPR001387">
    <property type="entry name" value="Cro/C1-type_HTH"/>
</dbReference>
<dbReference type="EMBL" id="JBEZFP010000011">
    <property type="protein sequence ID" value="MEU8133158.1"/>
    <property type="molecule type" value="Genomic_DNA"/>
</dbReference>
<dbReference type="RefSeq" id="WP_358350162.1">
    <property type="nucleotide sequence ID" value="NZ_JBEZFP010000011.1"/>
</dbReference>